<dbReference type="Gene3D" id="2.130.10.10">
    <property type="entry name" value="YVTN repeat-like/Quinoprotein amine dehydrogenase"/>
    <property type="match status" value="2"/>
</dbReference>
<dbReference type="PROSITE" id="PS50294">
    <property type="entry name" value="WD_REPEATS_REGION"/>
    <property type="match status" value="1"/>
</dbReference>
<proteinExistence type="inferred from homology"/>
<dbReference type="OrthoDB" id="10257301at2759"/>
<evidence type="ECO:0000256" key="1">
    <source>
        <dbReference type="ARBA" id="ARBA00022574"/>
    </source>
</evidence>
<evidence type="ECO:0000313" key="6">
    <source>
        <dbReference type="EMBL" id="TFK37257.1"/>
    </source>
</evidence>
<dbReference type="PROSITE" id="PS50082">
    <property type="entry name" value="WD_REPEATS_2"/>
    <property type="match status" value="1"/>
</dbReference>
<protein>
    <submittedName>
        <fullName evidence="6">WD40-repeat-containing domain protein</fullName>
    </submittedName>
</protein>
<sequence>MASQNPSSPVVLPVITAQHTFPEVLKEVQDGIIPFESFWVSCYKSGEPSVHAKIRAELDDVNRNQVNLVTMEGELETERRDERDYRVSCAPLSITPTRIVTPVQEYTDPERSNPRRPNRIVAFAISPDASRFATGFLDGSVLLYPTSSAPNPPSLLPQAIDTTNAKTTSRPHLSSITYLKFFPSSRVLLSAGADFSLCILPADLPPNAPVRIEPARTLRAHKRSITSTAIIGVGRNILSSSLDSTIKLWDVPSASVITSLSTSSAVLCMSIGGRSAVLDSSVNGAEPATAQDQREAPEVQSQLVFAGMQNGSFELFDLALKKSVHRSPPSSSSITAISYSSEHHLLATGSSGGIVSLYDTHDLAQPLNTFLRTQAEVEDVTFIPSRSGDTGVRLAVATADGLPYVASYSPTSGPGVSAELIGADCDPVRNVHARGQEVWTASDDGIVRRYLV</sequence>
<dbReference type="Pfam" id="PF00400">
    <property type="entry name" value="WD40"/>
    <property type="match status" value="3"/>
</dbReference>
<dbReference type="PANTHER" id="PTHR19857:SF19">
    <property type="entry name" value="26S PROTEASOME REGULATORY SUBUNIT RPN14"/>
    <property type="match status" value="1"/>
</dbReference>
<dbReference type="EMBL" id="ML213609">
    <property type="protein sequence ID" value="TFK37257.1"/>
    <property type="molecule type" value="Genomic_DNA"/>
</dbReference>
<feature type="repeat" description="WD" evidence="5">
    <location>
        <begin position="218"/>
        <end position="259"/>
    </location>
</feature>
<keyword evidence="2" id="KW-0677">Repeat</keyword>
<evidence type="ECO:0000256" key="4">
    <source>
        <dbReference type="ARBA" id="ARBA00038321"/>
    </source>
</evidence>
<dbReference type="PANTHER" id="PTHR19857">
    <property type="entry name" value="MITOCHONDRIAL DIVISION PROTEIN 1-RELATED"/>
    <property type="match status" value="1"/>
</dbReference>
<dbReference type="InterPro" id="IPR015943">
    <property type="entry name" value="WD40/YVTN_repeat-like_dom_sf"/>
</dbReference>
<dbReference type="Proteomes" id="UP000308652">
    <property type="component" value="Unassembled WGS sequence"/>
</dbReference>
<dbReference type="AlphaFoldDB" id="A0A5C3LXI4"/>
<evidence type="ECO:0000313" key="7">
    <source>
        <dbReference type="Proteomes" id="UP000308652"/>
    </source>
</evidence>
<comment type="similarity">
    <text evidence="4">Belongs to the WD repeat PAAF1/RPN14 family.</text>
</comment>
<dbReference type="InterPro" id="IPR036322">
    <property type="entry name" value="WD40_repeat_dom_sf"/>
</dbReference>
<dbReference type="SUPFAM" id="SSF50978">
    <property type="entry name" value="WD40 repeat-like"/>
    <property type="match status" value="1"/>
</dbReference>
<evidence type="ECO:0000256" key="3">
    <source>
        <dbReference type="ARBA" id="ARBA00022942"/>
    </source>
</evidence>
<dbReference type="GO" id="GO:0000502">
    <property type="term" value="C:proteasome complex"/>
    <property type="evidence" value="ECO:0007669"/>
    <property type="project" value="UniProtKB-KW"/>
</dbReference>
<dbReference type="PROSITE" id="PS00678">
    <property type="entry name" value="WD_REPEATS_1"/>
    <property type="match status" value="1"/>
</dbReference>
<dbReference type="InterPro" id="IPR051179">
    <property type="entry name" value="WD_repeat_multifunction"/>
</dbReference>
<dbReference type="InterPro" id="IPR019775">
    <property type="entry name" value="WD40_repeat_CS"/>
</dbReference>
<keyword evidence="1 5" id="KW-0853">WD repeat</keyword>
<evidence type="ECO:0000256" key="2">
    <source>
        <dbReference type="ARBA" id="ARBA00022737"/>
    </source>
</evidence>
<keyword evidence="7" id="KW-1185">Reference proteome</keyword>
<keyword evidence="3" id="KW-0647">Proteasome</keyword>
<gene>
    <name evidence="6" type="ORF">BDQ12DRAFT_713627</name>
</gene>
<dbReference type="SMART" id="SM00320">
    <property type="entry name" value="WD40"/>
    <property type="match status" value="4"/>
</dbReference>
<dbReference type="STRING" id="68775.A0A5C3LXI4"/>
<dbReference type="InterPro" id="IPR001680">
    <property type="entry name" value="WD40_rpt"/>
</dbReference>
<reference evidence="6 7" key="1">
    <citation type="journal article" date="2019" name="Nat. Ecol. Evol.">
        <title>Megaphylogeny resolves global patterns of mushroom evolution.</title>
        <authorList>
            <person name="Varga T."/>
            <person name="Krizsan K."/>
            <person name="Foldi C."/>
            <person name="Dima B."/>
            <person name="Sanchez-Garcia M."/>
            <person name="Sanchez-Ramirez S."/>
            <person name="Szollosi G.J."/>
            <person name="Szarkandi J.G."/>
            <person name="Papp V."/>
            <person name="Albert L."/>
            <person name="Andreopoulos W."/>
            <person name="Angelini C."/>
            <person name="Antonin V."/>
            <person name="Barry K.W."/>
            <person name="Bougher N.L."/>
            <person name="Buchanan P."/>
            <person name="Buyck B."/>
            <person name="Bense V."/>
            <person name="Catcheside P."/>
            <person name="Chovatia M."/>
            <person name="Cooper J."/>
            <person name="Damon W."/>
            <person name="Desjardin D."/>
            <person name="Finy P."/>
            <person name="Geml J."/>
            <person name="Haridas S."/>
            <person name="Hughes K."/>
            <person name="Justo A."/>
            <person name="Karasinski D."/>
            <person name="Kautmanova I."/>
            <person name="Kiss B."/>
            <person name="Kocsube S."/>
            <person name="Kotiranta H."/>
            <person name="LaButti K.M."/>
            <person name="Lechner B.E."/>
            <person name="Liimatainen K."/>
            <person name="Lipzen A."/>
            <person name="Lukacs Z."/>
            <person name="Mihaltcheva S."/>
            <person name="Morgado L.N."/>
            <person name="Niskanen T."/>
            <person name="Noordeloos M.E."/>
            <person name="Ohm R.A."/>
            <person name="Ortiz-Santana B."/>
            <person name="Ovrebo C."/>
            <person name="Racz N."/>
            <person name="Riley R."/>
            <person name="Savchenko A."/>
            <person name="Shiryaev A."/>
            <person name="Soop K."/>
            <person name="Spirin V."/>
            <person name="Szebenyi C."/>
            <person name="Tomsovsky M."/>
            <person name="Tulloss R.E."/>
            <person name="Uehling J."/>
            <person name="Grigoriev I.V."/>
            <person name="Vagvolgyi C."/>
            <person name="Papp T."/>
            <person name="Martin F.M."/>
            <person name="Miettinen O."/>
            <person name="Hibbett D.S."/>
            <person name="Nagy L.G."/>
        </authorList>
    </citation>
    <scope>NUCLEOTIDE SEQUENCE [LARGE SCALE GENOMIC DNA]</scope>
    <source>
        <strain evidence="6 7">CBS 166.37</strain>
    </source>
</reference>
<organism evidence="6 7">
    <name type="scientific">Crucibulum laeve</name>
    <dbReference type="NCBI Taxonomy" id="68775"/>
    <lineage>
        <taxon>Eukaryota</taxon>
        <taxon>Fungi</taxon>
        <taxon>Dikarya</taxon>
        <taxon>Basidiomycota</taxon>
        <taxon>Agaricomycotina</taxon>
        <taxon>Agaricomycetes</taxon>
        <taxon>Agaricomycetidae</taxon>
        <taxon>Agaricales</taxon>
        <taxon>Agaricineae</taxon>
        <taxon>Nidulariaceae</taxon>
        <taxon>Crucibulum</taxon>
    </lineage>
</organism>
<evidence type="ECO:0000256" key="5">
    <source>
        <dbReference type="PROSITE-ProRule" id="PRU00221"/>
    </source>
</evidence>
<accession>A0A5C3LXI4</accession>
<name>A0A5C3LXI4_9AGAR</name>